<dbReference type="InterPro" id="IPR033756">
    <property type="entry name" value="YlxH/NBP35"/>
</dbReference>
<evidence type="ECO:0000313" key="13">
    <source>
        <dbReference type="Proteomes" id="UP000629098"/>
    </source>
</evidence>
<dbReference type="GO" id="GO:0004713">
    <property type="term" value="F:protein tyrosine kinase activity"/>
    <property type="evidence" value="ECO:0007669"/>
    <property type="project" value="TreeGrafter"/>
</dbReference>
<comment type="caution">
    <text evidence="12">The sequence shown here is derived from an EMBL/GenBank/DDBJ whole genome shotgun (WGS) entry which is preliminary data.</text>
</comment>
<evidence type="ECO:0000256" key="1">
    <source>
        <dbReference type="ARBA" id="ARBA00004651"/>
    </source>
</evidence>
<sequence>MANIGLNRGKLILASPQRRVNIKQISTILLKRRRIILTVSFVVLAVASILALIAKPTYQSSMQILVSSRIDEGKLNNQLFGSELGVVDNIDNDYTPQMKLMLSSMLIQKAVDSLRHEYSDITVDRIKGKGKKSAPLVITSVQEPPGENKILSQVLEVSFQDDDPLKVQKVLQALQNVYQKHNIEQQKQRLSKGISFINEQLPKVKSRLNQAQKNLEKFRKNNNLLDPEVQGRILLQSLADIRKQLQITRAQLQDLQARSSNLQQEIASSSQKAVFVSGLKPPNRYQMLLNEVQKTEVALAEERLRYTDDSPVVQKLLQQRQSQMALLQKVSLSPQDQLEINLDTPDFTITRELQSTSSENATVDRKLTEELVKLQTAVQGLRANEKSLSETEQQIRAELSKYPNLISQYNRLLPDVETHRKTLEQLNSAQQLLGIKIAQAGLNWQILEEPQRGTYLGSNRLLFLFGGGLMAPLVGILAALMWEMSHNTIYSTQDLQQLTNLRLLGTVPHCRRFGGKKRFLSLPWNGKSRKEESQDIYTSLPTHETLDMAYQNIQILTPQVSSKSLMLTSAVSGEGKSTVALGLADSAARMHQRVLVIDANMRSPHLHKILGLSNDWGLSLLLIEETNSSVQEYIQPIHPSIDVLTAGPTPEDTVKLLSSQRMKELLEFFAQTYDLVLIDAPPILGTVDGRILASLSQGIVMVARMGKVTASEVIQATDIVSKLNVMGILANEVSEPATV</sequence>
<keyword evidence="8 10" id="KW-0472">Membrane</keyword>
<evidence type="ECO:0000256" key="10">
    <source>
        <dbReference type="SAM" id="Phobius"/>
    </source>
</evidence>
<dbReference type="Proteomes" id="UP000629098">
    <property type="component" value="Unassembled WGS sequence"/>
</dbReference>
<dbReference type="Pfam" id="PF02706">
    <property type="entry name" value="Wzz"/>
    <property type="match status" value="1"/>
</dbReference>
<keyword evidence="9" id="KW-0175">Coiled coil</keyword>
<protein>
    <submittedName>
        <fullName evidence="12">AAA family ATPase</fullName>
    </submittedName>
</protein>
<evidence type="ECO:0000256" key="8">
    <source>
        <dbReference type="ARBA" id="ARBA00023136"/>
    </source>
</evidence>
<dbReference type="Pfam" id="PF10609">
    <property type="entry name" value="ParA"/>
    <property type="match status" value="1"/>
</dbReference>
<evidence type="ECO:0000256" key="6">
    <source>
        <dbReference type="ARBA" id="ARBA00022840"/>
    </source>
</evidence>
<keyword evidence="3" id="KW-1003">Cell membrane</keyword>
<feature type="domain" description="Polysaccharide chain length determinant N-terminal" evidence="11">
    <location>
        <begin position="20"/>
        <end position="113"/>
    </location>
</feature>
<dbReference type="InterPro" id="IPR027417">
    <property type="entry name" value="P-loop_NTPase"/>
</dbReference>
<evidence type="ECO:0000256" key="4">
    <source>
        <dbReference type="ARBA" id="ARBA00022692"/>
    </source>
</evidence>
<dbReference type="EMBL" id="JACXAE010000110">
    <property type="protein sequence ID" value="MBD2777387.1"/>
    <property type="molecule type" value="Genomic_DNA"/>
</dbReference>
<evidence type="ECO:0000256" key="5">
    <source>
        <dbReference type="ARBA" id="ARBA00022741"/>
    </source>
</evidence>
<evidence type="ECO:0000313" key="12">
    <source>
        <dbReference type="EMBL" id="MBD2777387.1"/>
    </source>
</evidence>
<dbReference type="RefSeq" id="WP_190836459.1">
    <property type="nucleotide sequence ID" value="NZ_CAWPPI010000110.1"/>
</dbReference>
<dbReference type="InterPro" id="IPR003856">
    <property type="entry name" value="LPS_length_determ_N"/>
</dbReference>
<dbReference type="GO" id="GO:0005886">
    <property type="term" value="C:plasma membrane"/>
    <property type="evidence" value="ECO:0007669"/>
    <property type="project" value="UniProtKB-SubCell"/>
</dbReference>
<dbReference type="PANTHER" id="PTHR32309:SF13">
    <property type="entry name" value="FERRIC ENTEROBACTIN TRANSPORT PROTEIN FEPE"/>
    <property type="match status" value="1"/>
</dbReference>
<comment type="similarity">
    <text evidence="2">Belongs to the CpsC/CapA family.</text>
</comment>
<name>A0A8J6XQ17_9CYAN</name>
<organism evidence="12 13">
    <name type="scientific">Iningainema tapete BLCC-T55</name>
    <dbReference type="NCBI Taxonomy" id="2748662"/>
    <lineage>
        <taxon>Bacteria</taxon>
        <taxon>Bacillati</taxon>
        <taxon>Cyanobacteriota</taxon>
        <taxon>Cyanophyceae</taxon>
        <taxon>Nostocales</taxon>
        <taxon>Scytonemataceae</taxon>
        <taxon>Iningainema tapete</taxon>
    </lineage>
</organism>
<evidence type="ECO:0000259" key="11">
    <source>
        <dbReference type="Pfam" id="PF02706"/>
    </source>
</evidence>
<feature type="coiled-coil region" evidence="9">
    <location>
        <begin position="194"/>
        <end position="272"/>
    </location>
</feature>
<comment type="subcellular location">
    <subcellularLocation>
        <location evidence="1">Cell membrane</location>
        <topology evidence="1">Multi-pass membrane protein</topology>
    </subcellularLocation>
</comment>
<dbReference type="AlphaFoldDB" id="A0A8J6XQ17"/>
<keyword evidence="4 10" id="KW-0812">Transmembrane</keyword>
<accession>A0A8J6XQ17</accession>
<keyword evidence="7 10" id="KW-1133">Transmembrane helix</keyword>
<proteinExistence type="inferred from homology"/>
<keyword evidence="13" id="KW-1185">Reference proteome</keyword>
<keyword evidence="6" id="KW-0067">ATP-binding</keyword>
<feature type="transmembrane region" description="Helical" evidence="10">
    <location>
        <begin position="35"/>
        <end position="54"/>
    </location>
</feature>
<gene>
    <name evidence="12" type="ORF">ICL16_36400</name>
</gene>
<dbReference type="InterPro" id="IPR005702">
    <property type="entry name" value="Wzc-like_C"/>
</dbReference>
<keyword evidence="5" id="KW-0547">Nucleotide-binding</keyword>
<dbReference type="PANTHER" id="PTHR32309">
    <property type="entry name" value="TYROSINE-PROTEIN KINASE"/>
    <property type="match status" value="1"/>
</dbReference>
<dbReference type="Gene3D" id="3.40.50.300">
    <property type="entry name" value="P-loop containing nucleotide triphosphate hydrolases"/>
    <property type="match status" value="1"/>
</dbReference>
<dbReference type="SUPFAM" id="SSF52540">
    <property type="entry name" value="P-loop containing nucleoside triphosphate hydrolases"/>
    <property type="match status" value="1"/>
</dbReference>
<dbReference type="InterPro" id="IPR050445">
    <property type="entry name" value="Bact_polysacc_biosynth/exp"/>
</dbReference>
<evidence type="ECO:0000256" key="9">
    <source>
        <dbReference type="SAM" id="Coils"/>
    </source>
</evidence>
<dbReference type="CDD" id="cd05387">
    <property type="entry name" value="BY-kinase"/>
    <property type="match status" value="1"/>
</dbReference>
<reference evidence="12" key="1">
    <citation type="submission" date="2020-09" db="EMBL/GenBank/DDBJ databases">
        <title>Iningainema tapete sp. nov. (Scytonemataceae, Cyanobacteria) from greenhouses in central Florida (USA) produces two types of nodularin with biosynthetic potential for microcystin-LR and anabaenopeptins.</title>
        <authorList>
            <person name="Berthold D.E."/>
            <person name="Lefler F.W."/>
            <person name="Huang I.-S."/>
            <person name="Abdulla H."/>
            <person name="Zimba P.V."/>
            <person name="Laughinghouse H.D. IV."/>
        </authorList>
    </citation>
    <scope>NUCLEOTIDE SEQUENCE</scope>
    <source>
        <strain evidence="12">BLCCT55</strain>
    </source>
</reference>
<evidence type="ECO:0000256" key="7">
    <source>
        <dbReference type="ARBA" id="ARBA00022989"/>
    </source>
</evidence>
<evidence type="ECO:0000256" key="3">
    <source>
        <dbReference type="ARBA" id="ARBA00022475"/>
    </source>
</evidence>
<evidence type="ECO:0000256" key="2">
    <source>
        <dbReference type="ARBA" id="ARBA00006683"/>
    </source>
</evidence>